<gene>
    <name evidence="1" type="ORF">I7I51_03023</name>
</gene>
<accession>A0A8A1ML08</accession>
<evidence type="ECO:0000313" key="2">
    <source>
        <dbReference type="Proteomes" id="UP000663671"/>
    </source>
</evidence>
<evidence type="ECO:0000313" key="1">
    <source>
        <dbReference type="EMBL" id="QSS66811.1"/>
    </source>
</evidence>
<organism evidence="1 2">
    <name type="scientific">Ajellomyces capsulatus</name>
    <name type="common">Darling's disease fungus</name>
    <name type="synonym">Histoplasma capsulatum</name>
    <dbReference type="NCBI Taxonomy" id="5037"/>
    <lineage>
        <taxon>Eukaryota</taxon>
        <taxon>Fungi</taxon>
        <taxon>Dikarya</taxon>
        <taxon>Ascomycota</taxon>
        <taxon>Pezizomycotina</taxon>
        <taxon>Eurotiomycetes</taxon>
        <taxon>Eurotiomycetidae</taxon>
        <taxon>Onygenales</taxon>
        <taxon>Ajellomycetaceae</taxon>
        <taxon>Histoplasma</taxon>
    </lineage>
</organism>
<dbReference type="AlphaFoldDB" id="A0A8A1ML08"/>
<sequence>MHVDVWGDVGQGWPSTARDYPYVSLLARDHTMRRSTISHVILPHERAVLVAPLSVFESLPSLPNLASIKPRELKMNACFTFLLRRRIQLALRSSAITDSSVVPFTLSAEFLTKPRSIERNLALVAGALEASNSRGYGEIGDGRFGGVISENRAYWE</sequence>
<proteinExistence type="predicted"/>
<dbReference type="VEuPathDB" id="FungiDB:I7I51_03023"/>
<dbReference type="Proteomes" id="UP000663671">
    <property type="component" value="Chromosome 6"/>
</dbReference>
<dbReference type="EMBL" id="CP069116">
    <property type="protein sequence ID" value="QSS66811.1"/>
    <property type="molecule type" value="Genomic_DNA"/>
</dbReference>
<protein>
    <submittedName>
        <fullName evidence="1">Uncharacterized protein</fullName>
    </submittedName>
</protein>
<name>A0A8A1ML08_AJECA</name>
<reference evidence="1" key="1">
    <citation type="submission" date="2021-01" db="EMBL/GenBank/DDBJ databases">
        <title>Chromosome-level genome assembly of a human fungal pathogen reveals clustering of transcriptionally co-regulated genes.</title>
        <authorList>
            <person name="Voorhies M."/>
            <person name="Cohen S."/>
            <person name="Shea T.P."/>
            <person name="Petrus S."/>
            <person name="Munoz J.F."/>
            <person name="Poplawski S."/>
            <person name="Goldman W.E."/>
            <person name="Michael T."/>
            <person name="Cuomo C.A."/>
            <person name="Sil A."/>
            <person name="Beyhan S."/>
        </authorList>
    </citation>
    <scope>NUCLEOTIDE SEQUENCE</scope>
    <source>
        <strain evidence="1">WU24</strain>
    </source>
</reference>